<dbReference type="InterPro" id="IPR013785">
    <property type="entry name" value="Aldolase_TIM"/>
</dbReference>
<dbReference type="GO" id="GO:0005886">
    <property type="term" value="C:plasma membrane"/>
    <property type="evidence" value="ECO:0007669"/>
    <property type="project" value="TreeGrafter"/>
</dbReference>
<evidence type="ECO:0000313" key="9">
    <source>
        <dbReference type="EMBL" id="WEK54012.1"/>
    </source>
</evidence>
<proteinExistence type="predicted"/>
<evidence type="ECO:0000256" key="1">
    <source>
        <dbReference type="ARBA" id="ARBA00001917"/>
    </source>
</evidence>
<feature type="transmembrane region" description="Helical" evidence="7">
    <location>
        <begin position="434"/>
        <end position="455"/>
    </location>
</feature>
<name>A0AA95EY07_9BACL</name>
<dbReference type="AlphaFoldDB" id="A0AA95EY07"/>
<feature type="domain" description="Dihydroorotate dehydrogenase catalytic" evidence="8">
    <location>
        <begin position="61"/>
        <end position="329"/>
    </location>
</feature>
<dbReference type="Gene3D" id="3.20.20.70">
    <property type="entry name" value="Aldolase class I"/>
    <property type="match status" value="1"/>
</dbReference>
<gene>
    <name evidence="9" type="ORF">P0Y55_15830</name>
</gene>
<feature type="transmembrane region" description="Helical" evidence="7">
    <location>
        <begin position="589"/>
        <end position="611"/>
    </location>
</feature>
<keyword evidence="10" id="KW-1185">Reference proteome</keyword>
<keyword evidence="6" id="KW-0560">Oxidoreductase</keyword>
<evidence type="ECO:0000313" key="10">
    <source>
        <dbReference type="Proteomes" id="UP001178662"/>
    </source>
</evidence>
<keyword evidence="5" id="KW-0665">Pyrimidine biosynthesis</keyword>
<comment type="cofactor">
    <cofactor evidence="1">
        <name>FMN</name>
        <dbReference type="ChEBI" id="CHEBI:58210"/>
    </cofactor>
</comment>
<reference evidence="9" key="1">
    <citation type="submission" date="2023-03" db="EMBL/GenBank/DDBJ databases">
        <title>Andean soil-derived lignocellulolytic bacterial consortium as a source of novel taxa and putative plastic-active enzymes.</title>
        <authorList>
            <person name="Diaz-Garcia L."/>
            <person name="Chuvochina M."/>
            <person name="Feuerriegel G."/>
            <person name="Bunk B."/>
            <person name="Sproer C."/>
            <person name="Streit W.R."/>
            <person name="Rodriguez L.M."/>
            <person name="Overmann J."/>
            <person name="Jimenez D.J."/>
        </authorList>
    </citation>
    <scope>NUCLEOTIDE SEQUENCE</scope>
    <source>
        <strain evidence="9">MAG 2441</strain>
    </source>
</reference>
<dbReference type="GO" id="GO:0005737">
    <property type="term" value="C:cytoplasm"/>
    <property type="evidence" value="ECO:0007669"/>
    <property type="project" value="InterPro"/>
</dbReference>
<dbReference type="GO" id="GO:0009220">
    <property type="term" value="P:pyrimidine ribonucleotide biosynthetic process"/>
    <property type="evidence" value="ECO:0007669"/>
    <property type="project" value="TreeGrafter"/>
</dbReference>
<keyword evidence="3" id="KW-0285">Flavoprotein</keyword>
<evidence type="ECO:0000259" key="8">
    <source>
        <dbReference type="Pfam" id="PF01180"/>
    </source>
</evidence>
<keyword evidence="7" id="KW-0812">Transmembrane</keyword>
<evidence type="ECO:0000256" key="2">
    <source>
        <dbReference type="ARBA" id="ARBA00004725"/>
    </source>
</evidence>
<feature type="transmembrane region" description="Helical" evidence="7">
    <location>
        <begin position="499"/>
        <end position="531"/>
    </location>
</feature>
<keyword evidence="7" id="KW-0472">Membrane</keyword>
<comment type="pathway">
    <text evidence="2">Pyrimidine metabolism; UMP biosynthesis via de novo pathway.</text>
</comment>
<keyword evidence="4" id="KW-0288">FMN</keyword>
<feature type="transmembrane region" description="Helical" evidence="7">
    <location>
        <begin position="617"/>
        <end position="639"/>
    </location>
</feature>
<dbReference type="PANTHER" id="PTHR48109:SF4">
    <property type="entry name" value="DIHYDROOROTATE DEHYDROGENASE (QUINONE), MITOCHONDRIAL"/>
    <property type="match status" value="1"/>
</dbReference>
<protein>
    <recommendedName>
        <fullName evidence="8">Dihydroorotate dehydrogenase catalytic domain-containing protein</fullName>
    </recommendedName>
</protein>
<evidence type="ECO:0000256" key="6">
    <source>
        <dbReference type="ARBA" id="ARBA00023002"/>
    </source>
</evidence>
<dbReference type="EMBL" id="CP119317">
    <property type="protein sequence ID" value="WEK54012.1"/>
    <property type="molecule type" value="Genomic_DNA"/>
</dbReference>
<evidence type="ECO:0000256" key="7">
    <source>
        <dbReference type="SAM" id="Phobius"/>
    </source>
</evidence>
<dbReference type="SUPFAM" id="SSF51395">
    <property type="entry name" value="FMN-linked oxidoreductases"/>
    <property type="match status" value="1"/>
</dbReference>
<feature type="transmembrane region" description="Helical" evidence="7">
    <location>
        <begin position="561"/>
        <end position="582"/>
    </location>
</feature>
<dbReference type="InterPro" id="IPR050074">
    <property type="entry name" value="DHO_dehydrogenase"/>
</dbReference>
<accession>A0AA95EY07</accession>
<keyword evidence="7" id="KW-1133">Transmembrane helix</keyword>
<dbReference type="InterPro" id="IPR005720">
    <property type="entry name" value="Dihydroorotate_DH_cat"/>
</dbReference>
<dbReference type="Pfam" id="PF01180">
    <property type="entry name" value="DHO_dh"/>
    <property type="match status" value="1"/>
</dbReference>
<evidence type="ECO:0000256" key="3">
    <source>
        <dbReference type="ARBA" id="ARBA00022630"/>
    </source>
</evidence>
<dbReference type="PANTHER" id="PTHR48109">
    <property type="entry name" value="DIHYDROOROTATE DEHYDROGENASE (QUINONE), MITOCHONDRIAL-RELATED"/>
    <property type="match status" value="1"/>
</dbReference>
<feature type="transmembrane region" description="Helical" evidence="7">
    <location>
        <begin position="349"/>
        <end position="370"/>
    </location>
</feature>
<feature type="transmembrane region" description="Helical" evidence="7">
    <location>
        <begin position="406"/>
        <end position="422"/>
    </location>
</feature>
<dbReference type="Proteomes" id="UP001178662">
    <property type="component" value="Chromosome"/>
</dbReference>
<evidence type="ECO:0000256" key="4">
    <source>
        <dbReference type="ARBA" id="ARBA00022643"/>
    </source>
</evidence>
<sequence length="649" mass="72125">MPDWSYQTLFRPVLFRLPARVARTVTLNAMRGVSRIPGGTFIIKTLGHMEPSPLLESHHSAIIFSTPVGLSGGVDPHGTAHRALSQFGFGFVELGPITKEQQITTDPIRMDLTNEALLYPSEYENDGLQRFIHRIRNPGHRLPLFARIAADQAHSVDHAAEELRSLHHTLSHENLAGIYVEAISEKHDLTSNKELLQQMTELALQVRTTDHDHARQLLYLYIPLDFPNDELKQLLQDVDTSQWDGFVIGNAIHEQDRIRIGKEGLALCIDKLQLLREMTAPSAIIKATAGVHEPQDALDLLHAGADYILLHSGLVFSGPGLPKRINDAIIYNKISQTPPPPEPSFWKHWGWLSLLGIGMIIGGMIAWLIASSSVLLSYDEVFLGMTRTEVGWINPHLLHFMSHDRITLAGTMMSLGILYYYLAKNGIRHGLHWAKTAVMCSGIIGFSSFFLYLGYGYFDPIHAVAAAILFPMFILAMRSNPDQPLRSPVNLHNSREWRLAMWGQLCFVILGFALCIGGIVIAGVGVTNVFVPQDLTFMGLTREALNNANPNLIPLIAHDRAGFGGALLSDAVLILIVALWGLQQGQRWQWWTLLLGGAPGFVAGLSVHYGIGYMDFIHLLPAYFALALYITGLILLYPYSMSEVRSAKR</sequence>
<evidence type="ECO:0000256" key="5">
    <source>
        <dbReference type="ARBA" id="ARBA00022975"/>
    </source>
</evidence>
<dbReference type="GO" id="GO:0004152">
    <property type="term" value="F:dihydroorotate dehydrogenase activity"/>
    <property type="evidence" value="ECO:0007669"/>
    <property type="project" value="TreeGrafter"/>
</dbReference>
<dbReference type="GO" id="GO:0006207">
    <property type="term" value="P:'de novo' pyrimidine nucleobase biosynthetic process"/>
    <property type="evidence" value="ECO:0007669"/>
    <property type="project" value="TreeGrafter"/>
</dbReference>
<feature type="transmembrane region" description="Helical" evidence="7">
    <location>
        <begin position="461"/>
        <end position="478"/>
    </location>
</feature>
<organism evidence="9 10">
    <name type="scientific">Candidatus Cohnella colombiensis</name>
    <dbReference type="NCBI Taxonomy" id="3121368"/>
    <lineage>
        <taxon>Bacteria</taxon>
        <taxon>Bacillati</taxon>
        <taxon>Bacillota</taxon>
        <taxon>Bacilli</taxon>
        <taxon>Bacillales</taxon>
        <taxon>Paenibacillaceae</taxon>
        <taxon>Cohnella</taxon>
    </lineage>
</organism>